<dbReference type="InterPro" id="IPR018047">
    <property type="entry name" value="Ammonium_transpt_CS"/>
</dbReference>
<evidence type="ECO:0000256" key="3">
    <source>
        <dbReference type="ARBA" id="ARBA00022448"/>
    </source>
</evidence>
<dbReference type="PROSITE" id="PS01219">
    <property type="entry name" value="AMMONIUM_TRANSP"/>
    <property type="match status" value="1"/>
</dbReference>
<organism evidence="11 12">
    <name type="scientific">Sphaeroforma arctica JP610</name>
    <dbReference type="NCBI Taxonomy" id="667725"/>
    <lineage>
        <taxon>Eukaryota</taxon>
        <taxon>Ichthyosporea</taxon>
        <taxon>Ichthyophonida</taxon>
        <taxon>Sphaeroforma</taxon>
    </lineage>
</organism>
<keyword evidence="7" id="KW-0924">Ammonia transport</keyword>
<dbReference type="Proteomes" id="UP000054560">
    <property type="component" value="Unassembled WGS sequence"/>
</dbReference>
<dbReference type="SUPFAM" id="SSF111352">
    <property type="entry name" value="Ammonium transporter"/>
    <property type="match status" value="1"/>
</dbReference>
<feature type="region of interest" description="Disordered" evidence="8">
    <location>
        <begin position="445"/>
        <end position="467"/>
    </location>
</feature>
<feature type="transmembrane region" description="Helical" evidence="9">
    <location>
        <begin position="271"/>
        <end position="288"/>
    </location>
</feature>
<keyword evidence="3" id="KW-0813">Transport</keyword>
<dbReference type="GO" id="GO:0005886">
    <property type="term" value="C:plasma membrane"/>
    <property type="evidence" value="ECO:0007669"/>
    <property type="project" value="TreeGrafter"/>
</dbReference>
<evidence type="ECO:0000313" key="11">
    <source>
        <dbReference type="EMBL" id="KNC75311.1"/>
    </source>
</evidence>
<evidence type="ECO:0000259" key="10">
    <source>
        <dbReference type="Pfam" id="PF00909"/>
    </source>
</evidence>
<dbReference type="GeneID" id="25912665"/>
<keyword evidence="6 9" id="KW-0472">Membrane</keyword>
<dbReference type="EMBL" id="KQ243704">
    <property type="protein sequence ID" value="KNC75311.1"/>
    <property type="molecule type" value="Genomic_DNA"/>
</dbReference>
<evidence type="ECO:0000256" key="9">
    <source>
        <dbReference type="SAM" id="Phobius"/>
    </source>
</evidence>
<keyword evidence="12" id="KW-1185">Reference proteome</keyword>
<dbReference type="OrthoDB" id="534912at2759"/>
<dbReference type="InterPro" id="IPR024041">
    <property type="entry name" value="NH4_transpt_AmtB-like_dom"/>
</dbReference>
<feature type="transmembrane region" description="Helical" evidence="9">
    <location>
        <begin position="326"/>
        <end position="347"/>
    </location>
</feature>
<dbReference type="Pfam" id="PF00909">
    <property type="entry name" value="Ammonium_transp"/>
    <property type="match status" value="1"/>
</dbReference>
<evidence type="ECO:0000256" key="7">
    <source>
        <dbReference type="ARBA" id="ARBA00023177"/>
    </source>
</evidence>
<dbReference type="eggNOG" id="KOG0682">
    <property type="taxonomic scope" value="Eukaryota"/>
</dbReference>
<feature type="transmembrane region" description="Helical" evidence="9">
    <location>
        <begin position="173"/>
        <end position="195"/>
    </location>
</feature>
<dbReference type="PANTHER" id="PTHR43029:SF10">
    <property type="entry name" value="AMMONIUM TRANSPORTER MEP2"/>
    <property type="match status" value="1"/>
</dbReference>
<protein>
    <recommendedName>
        <fullName evidence="10">Ammonium transporter AmtB-like domain-containing protein</fullName>
    </recommendedName>
</protein>
<gene>
    <name evidence="11" type="ORF">SARC_12161</name>
</gene>
<evidence type="ECO:0000256" key="5">
    <source>
        <dbReference type="ARBA" id="ARBA00022989"/>
    </source>
</evidence>
<dbReference type="PANTHER" id="PTHR43029">
    <property type="entry name" value="AMMONIUM TRANSPORTER MEP2"/>
    <property type="match status" value="1"/>
</dbReference>
<feature type="transmembrane region" description="Helical" evidence="9">
    <location>
        <begin position="53"/>
        <end position="76"/>
    </location>
</feature>
<comment type="similarity">
    <text evidence="2">Belongs to the ammonia transporter channel (TC 1.A.11.2) family.</text>
</comment>
<dbReference type="GO" id="GO:0008519">
    <property type="term" value="F:ammonium channel activity"/>
    <property type="evidence" value="ECO:0007669"/>
    <property type="project" value="InterPro"/>
</dbReference>
<reference evidence="11 12" key="1">
    <citation type="submission" date="2011-02" db="EMBL/GenBank/DDBJ databases">
        <title>The Genome Sequence of Sphaeroforma arctica JP610.</title>
        <authorList>
            <consortium name="The Broad Institute Genome Sequencing Platform"/>
            <person name="Russ C."/>
            <person name="Cuomo C."/>
            <person name="Young S.K."/>
            <person name="Zeng Q."/>
            <person name="Gargeya S."/>
            <person name="Alvarado L."/>
            <person name="Berlin A."/>
            <person name="Chapman S.B."/>
            <person name="Chen Z."/>
            <person name="Freedman E."/>
            <person name="Gellesch M."/>
            <person name="Goldberg J."/>
            <person name="Griggs A."/>
            <person name="Gujja S."/>
            <person name="Heilman E."/>
            <person name="Heiman D."/>
            <person name="Howarth C."/>
            <person name="Mehta T."/>
            <person name="Neiman D."/>
            <person name="Pearson M."/>
            <person name="Roberts A."/>
            <person name="Saif S."/>
            <person name="Shea T."/>
            <person name="Shenoy N."/>
            <person name="Sisk P."/>
            <person name="Stolte C."/>
            <person name="Sykes S."/>
            <person name="White J."/>
            <person name="Yandava C."/>
            <person name="Burger G."/>
            <person name="Gray M.W."/>
            <person name="Holland P.W.H."/>
            <person name="King N."/>
            <person name="Lang F.B.F."/>
            <person name="Roger A.J."/>
            <person name="Ruiz-Trillo I."/>
            <person name="Haas B."/>
            <person name="Nusbaum C."/>
            <person name="Birren B."/>
        </authorList>
    </citation>
    <scope>NUCLEOTIDE SEQUENCE [LARGE SCALE GENOMIC DNA]</scope>
    <source>
        <strain evidence="11 12">JP610</strain>
    </source>
</reference>
<dbReference type="InterPro" id="IPR029020">
    <property type="entry name" value="Ammonium/urea_transptr"/>
</dbReference>
<evidence type="ECO:0000256" key="4">
    <source>
        <dbReference type="ARBA" id="ARBA00022692"/>
    </source>
</evidence>
<sequence>MSDPSAEAIFTAGYDGASIAWILTATALVFMMTFGLAFFYGSLCRDKHIIDTLTKTCVVIGLITIQWVLFGFSLAFGGDGVFYGNFDYAALVDVPTQDLLFVGFQLSFAIITAALITGAVVGRMKAESFLIFIFLWTTLVYDPVCHWVWGNGGFVHSIGDIAGNSEGGGSLDFAGGSVVHISSGVSALACALVLGKRHKEDRDEAPVKLTLNLLGATMLWIGWMGFNGGSSLAADSVAALALLNTQVCAGTSMFTWAIIDLVLKKKVDLEGALYGGVCGLVVITPAAGFVIPGYALLMGIYGSAISYLVLWAWMKYAHLSWVDDSLYVFCSHGVGGMIGAFSTGLFATTTVNDWGADGAFYGRPIQLAYQVFDIVVVAAWAFTVTVILMLGLKYTIGIRAEYQPEMSPDEMSKLGLSNPGAFEGSLVLPGPPLMSEKKETAVDVVTDSHDVNSGSRQDKDRESSVVC</sequence>
<name>A0A0L0FFQ3_9EUKA</name>
<evidence type="ECO:0000313" key="12">
    <source>
        <dbReference type="Proteomes" id="UP000054560"/>
    </source>
</evidence>
<feature type="transmembrane region" description="Helical" evidence="9">
    <location>
        <begin position="20"/>
        <end position="41"/>
    </location>
</feature>
<comment type="subcellular location">
    <subcellularLocation>
        <location evidence="1">Membrane</location>
        <topology evidence="1">Multi-pass membrane protein</topology>
    </subcellularLocation>
</comment>
<feature type="transmembrane region" description="Helical" evidence="9">
    <location>
        <begin position="238"/>
        <end position="259"/>
    </location>
</feature>
<feature type="transmembrane region" description="Helical" evidence="9">
    <location>
        <begin position="367"/>
        <end position="392"/>
    </location>
</feature>
<feature type="domain" description="Ammonium transporter AmtB-like" evidence="10">
    <location>
        <begin position="20"/>
        <end position="415"/>
    </location>
</feature>
<keyword evidence="5 9" id="KW-1133">Transmembrane helix</keyword>
<feature type="transmembrane region" description="Helical" evidence="9">
    <location>
        <begin position="99"/>
        <end position="122"/>
    </location>
</feature>
<dbReference type="STRING" id="667725.A0A0L0FFQ3"/>
<dbReference type="AlphaFoldDB" id="A0A0L0FFQ3"/>
<feature type="transmembrane region" description="Helical" evidence="9">
    <location>
        <begin position="129"/>
        <end position="149"/>
    </location>
</feature>
<dbReference type="Gene3D" id="1.10.3430.10">
    <property type="entry name" value="Ammonium transporter AmtB like domains"/>
    <property type="match status" value="1"/>
</dbReference>
<proteinExistence type="inferred from homology"/>
<evidence type="ECO:0000256" key="8">
    <source>
        <dbReference type="SAM" id="MobiDB-lite"/>
    </source>
</evidence>
<accession>A0A0L0FFQ3</accession>
<evidence type="ECO:0000256" key="2">
    <source>
        <dbReference type="ARBA" id="ARBA00005887"/>
    </source>
</evidence>
<evidence type="ECO:0000256" key="6">
    <source>
        <dbReference type="ARBA" id="ARBA00023136"/>
    </source>
</evidence>
<dbReference type="InterPro" id="IPR001905">
    <property type="entry name" value="Ammonium_transpt"/>
</dbReference>
<evidence type="ECO:0000256" key="1">
    <source>
        <dbReference type="ARBA" id="ARBA00004141"/>
    </source>
</evidence>
<keyword evidence="4 9" id="KW-0812">Transmembrane</keyword>
<feature type="transmembrane region" description="Helical" evidence="9">
    <location>
        <begin position="207"/>
        <end position="226"/>
    </location>
</feature>
<dbReference type="RefSeq" id="XP_014149213.1">
    <property type="nucleotide sequence ID" value="XM_014293738.1"/>
</dbReference>
<feature type="transmembrane region" description="Helical" evidence="9">
    <location>
        <begin position="294"/>
        <end position="314"/>
    </location>
</feature>